<name>A0A8S5S021_9CAUD</name>
<reference evidence="1" key="1">
    <citation type="journal article" date="2021" name="Proc. Natl. Acad. Sci. U.S.A.">
        <title>A Catalog of Tens of Thousands of Viruses from Human Metagenomes Reveals Hidden Associations with Chronic Diseases.</title>
        <authorList>
            <person name="Tisza M.J."/>
            <person name="Buck C.B."/>
        </authorList>
    </citation>
    <scope>NUCLEOTIDE SEQUENCE</scope>
    <source>
        <strain evidence="1">Ct8Lf7</strain>
    </source>
</reference>
<proteinExistence type="predicted"/>
<accession>A0A8S5S021</accession>
<evidence type="ECO:0000313" key="1">
    <source>
        <dbReference type="EMBL" id="DAF44373.1"/>
    </source>
</evidence>
<sequence>MNDLQNTSFEKLLAVYRKYFSLHYLNSDMGDKLACIALTCYITNEMRKRGKAITCYEVLLKVGNNFGELEKETFLKSLGAICEDLMYGCKTFTDFGIKLEDMPKTLQKLLNNYVPF</sequence>
<protein>
    <submittedName>
        <fullName evidence="1">Uncharacterized protein</fullName>
    </submittedName>
</protein>
<dbReference type="EMBL" id="BK032511">
    <property type="protein sequence ID" value="DAF44373.1"/>
    <property type="molecule type" value="Genomic_DNA"/>
</dbReference>
<organism evidence="1">
    <name type="scientific">Podoviridae sp. ct8Lf7</name>
    <dbReference type="NCBI Taxonomy" id="2827723"/>
    <lineage>
        <taxon>Viruses</taxon>
        <taxon>Duplodnaviria</taxon>
        <taxon>Heunggongvirae</taxon>
        <taxon>Uroviricota</taxon>
        <taxon>Caudoviricetes</taxon>
    </lineage>
</organism>